<protein>
    <submittedName>
        <fullName evidence="3">Uncharacterized protein</fullName>
    </submittedName>
</protein>
<reference evidence="3 4" key="1">
    <citation type="journal article" date="2015" name="Genome Biol. Evol.">
        <title>Comparative Genomics of a Bacterivorous Green Alga Reveals Evolutionary Causalities and Consequences of Phago-Mixotrophic Mode of Nutrition.</title>
        <authorList>
            <person name="Burns J.A."/>
            <person name="Paasch A."/>
            <person name="Narechania A."/>
            <person name="Kim E."/>
        </authorList>
    </citation>
    <scope>NUCLEOTIDE SEQUENCE [LARGE SCALE GENOMIC DNA]</scope>
    <source>
        <strain evidence="3 4">PLY_AMNH</strain>
    </source>
</reference>
<feature type="compositionally biased region" description="Polar residues" evidence="1">
    <location>
        <begin position="136"/>
        <end position="148"/>
    </location>
</feature>
<dbReference type="Proteomes" id="UP001190700">
    <property type="component" value="Unassembled WGS sequence"/>
</dbReference>
<feature type="transmembrane region" description="Helical" evidence="2">
    <location>
        <begin position="32"/>
        <end position="51"/>
    </location>
</feature>
<evidence type="ECO:0000313" key="3">
    <source>
        <dbReference type="EMBL" id="KAK3272824.1"/>
    </source>
</evidence>
<proteinExistence type="predicted"/>
<sequence>MLSSQRQRNPHSRSGPLPVYTGTHRTSSGARGSWFIFTAVILILLAAFKVSKSNDVELSFRREIESVPVNKSVEDAKSDALRELFEKVTKEKLVLTQEQVVLQQEKLVLQQRVRELEASMKQRSEAITSPKRGPTESPTGIPISSASRTGPHPGLSAGSASHVHTKSRVHRLAILVPYRIRRDLVAQPPNVLQDPVKAAEGLVKVAEGLLGQEP</sequence>
<evidence type="ECO:0000313" key="4">
    <source>
        <dbReference type="Proteomes" id="UP001190700"/>
    </source>
</evidence>
<feature type="region of interest" description="Disordered" evidence="1">
    <location>
        <begin position="119"/>
        <end position="163"/>
    </location>
</feature>
<dbReference type="AlphaFoldDB" id="A0AAE0L5S8"/>
<keyword evidence="2" id="KW-1133">Transmembrane helix</keyword>
<name>A0AAE0L5S8_9CHLO</name>
<evidence type="ECO:0000256" key="1">
    <source>
        <dbReference type="SAM" id="MobiDB-lite"/>
    </source>
</evidence>
<evidence type="ECO:0000256" key="2">
    <source>
        <dbReference type="SAM" id="Phobius"/>
    </source>
</evidence>
<keyword evidence="2" id="KW-0812">Transmembrane</keyword>
<keyword evidence="2" id="KW-0472">Membrane</keyword>
<dbReference type="EMBL" id="LGRX02008775">
    <property type="protein sequence ID" value="KAK3272824.1"/>
    <property type="molecule type" value="Genomic_DNA"/>
</dbReference>
<gene>
    <name evidence="3" type="ORF">CYMTET_18900</name>
</gene>
<comment type="caution">
    <text evidence="3">The sequence shown here is derived from an EMBL/GenBank/DDBJ whole genome shotgun (WGS) entry which is preliminary data.</text>
</comment>
<feature type="region of interest" description="Disordered" evidence="1">
    <location>
        <begin position="1"/>
        <end position="27"/>
    </location>
</feature>
<accession>A0AAE0L5S8</accession>
<keyword evidence="4" id="KW-1185">Reference proteome</keyword>
<organism evidence="3 4">
    <name type="scientific">Cymbomonas tetramitiformis</name>
    <dbReference type="NCBI Taxonomy" id="36881"/>
    <lineage>
        <taxon>Eukaryota</taxon>
        <taxon>Viridiplantae</taxon>
        <taxon>Chlorophyta</taxon>
        <taxon>Pyramimonadophyceae</taxon>
        <taxon>Pyramimonadales</taxon>
        <taxon>Pyramimonadaceae</taxon>
        <taxon>Cymbomonas</taxon>
    </lineage>
</organism>